<evidence type="ECO:0000313" key="3">
    <source>
        <dbReference type="Proteomes" id="UP000253790"/>
    </source>
</evidence>
<evidence type="ECO:0000313" key="2">
    <source>
        <dbReference type="EMBL" id="AXH96184.1"/>
    </source>
</evidence>
<accession>A0A345NMC6</accession>
<dbReference type="InterPro" id="IPR036163">
    <property type="entry name" value="HMA_dom_sf"/>
</dbReference>
<dbReference type="SUPFAM" id="SSF55008">
    <property type="entry name" value="HMA, heavy metal-associated domain"/>
    <property type="match status" value="1"/>
</dbReference>
<sequence>MMSSTPRIFVGTATVRVADAVCGHCLDAVQAAVRQVPGIRSVAVDQLTATVTVVTDQPVDRTDVDAAVVSTGHTVRPTH</sequence>
<dbReference type="InterPro" id="IPR006121">
    <property type="entry name" value="HMA_dom"/>
</dbReference>
<dbReference type="GO" id="GO:0046872">
    <property type="term" value="F:metal ion binding"/>
    <property type="evidence" value="ECO:0007669"/>
    <property type="project" value="InterPro"/>
</dbReference>
<name>A0A345NMC6_9MICO</name>
<dbReference type="KEGG" id="orn:DV701_08605"/>
<dbReference type="CDD" id="cd00371">
    <property type="entry name" value="HMA"/>
    <property type="match status" value="1"/>
</dbReference>
<dbReference type="Gene3D" id="3.30.70.100">
    <property type="match status" value="1"/>
</dbReference>
<dbReference type="PROSITE" id="PS50846">
    <property type="entry name" value="HMA_2"/>
    <property type="match status" value="1"/>
</dbReference>
<feature type="domain" description="HMA" evidence="1">
    <location>
        <begin position="11"/>
        <end position="76"/>
    </location>
</feature>
<reference evidence="2 3" key="1">
    <citation type="submission" date="2018-07" db="EMBL/GenBank/DDBJ databases">
        <title>Complete genome sequencing of Ornithinimicrobium sp. AMA3305.</title>
        <authorList>
            <person name="Bae J.-W."/>
        </authorList>
    </citation>
    <scope>NUCLEOTIDE SEQUENCE [LARGE SCALE GENOMIC DNA]</scope>
    <source>
        <strain evidence="2 3">AMA3305</strain>
    </source>
</reference>
<dbReference type="AlphaFoldDB" id="A0A345NMC6"/>
<dbReference type="EMBL" id="CP031229">
    <property type="protein sequence ID" value="AXH96184.1"/>
    <property type="molecule type" value="Genomic_DNA"/>
</dbReference>
<evidence type="ECO:0000259" key="1">
    <source>
        <dbReference type="PROSITE" id="PS50846"/>
    </source>
</evidence>
<dbReference type="OrthoDB" id="9813965at2"/>
<dbReference type="Proteomes" id="UP000253790">
    <property type="component" value="Chromosome"/>
</dbReference>
<gene>
    <name evidence="2" type="ORF">DV701_08605</name>
</gene>
<keyword evidence="3" id="KW-1185">Reference proteome</keyword>
<dbReference type="Pfam" id="PF00403">
    <property type="entry name" value="HMA"/>
    <property type="match status" value="1"/>
</dbReference>
<organism evidence="2 3">
    <name type="scientific">Ornithinimicrobium avium</name>
    <dbReference type="NCBI Taxonomy" id="2283195"/>
    <lineage>
        <taxon>Bacteria</taxon>
        <taxon>Bacillati</taxon>
        <taxon>Actinomycetota</taxon>
        <taxon>Actinomycetes</taxon>
        <taxon>Micrococcales</taxon>
        <taxon>Ornithinimicrobiaceae</taxon>
        <taxon>Ornithinimicrobium</taxon>
    </lineage>
</organism>
<proteinExistence type="predicted"/>
<protein>
    <submittedName>
        <fullName evidence="2">Copper-transporting ATPase</fullName>
    </submittedName>
</protein>